<dbReference type="PANTHER" id="PTHR31763:SF2">
    <property type="entry name" value="CHROMOSOME 1 OPEN READING FRAME 100"/>
    <property type="match status" value="1"/>
</dbReference>
<dbReference type="PANTHER" id="PTHR31763">
    <property type="entry name" value="HYPOTHETICAL PROTEIN LOC689766"/>
    <property type="match status" value="1"/>
</dbReference>
<reference evidence="1" key="2">
    <citation type="submission" date="2025-09" db="UniProtKB">
        <authorList>
            <consortium name="Ensembl"/>
        </authorList>
    </citation>
    <scope>IDENTIFICATION</scope>
</reference>
<accession>A0A8C9EGB0</accession>
<dbReference type="AlphaFoldDB" id="A0A8C9EGB0"/>
<reference evidence="1" key="1">
    <citation type="submission" date="2025-08" db="UniProtKB">
        <authorList>
            <consortium name="Ensembl"/>
        </authorList>
    </citation>
    <scope>IDENTIFICATION</scope>
</reference>
<evidence type="ECO:0000313" key="1">
    <source>
        <dbReference type="Ensembl" id="ENSPSTP00000000110.1"/>
    </source>
</evidence>
<proteinExistence type="predicted"/>
<evidence type="ECO:0000313" key="2">
    <source>
        <dbReference type="Proteomes" id="UP000694428"/>
    </source>
</evidence>
<dbReference type="Ensembl" id="ENSPSTT00000000115.1">
    <property type="protein sequence ID" value="ENSPSTP00000000110.1"/>
    <property type="gene ID" value="ENSPSTG00000000104.1"/>
</dbReference>
<dbReference type="Proteomes" id="UP000694428">
    <property type="component" value="Unplaced"/>
</dbReference>
<sequence length="168" mass="19053">MGSCSLPPADTITVSFTCYISLVVRPGKDVRGLYPGQVGRVHQTYVPRGNDSCFLPRPFSRLQPAPANYEAQTPFQPDFDNSALRNYIHFQKRVRNPTADWYNQTSYKAAFDLPYFKTVSSTGPPKPFSSHYQCSGIPVPFITDRRQPMDENKPTYSYLCRLLSKNVS</sequence>
<keyword evidence="2" id="KW-1185">Reference proteome</keyword>
<name>A0A8C9EGB0_PAVCR</name>
<dbReference type="InterPro" id="IPR037668">
    <property type="entry name" value="SPMIP3"/>
</dbReference>
<protein>
    <submittedName>
        <fullName evidence="1">Uncharacterized protein</fullName>
    </submittedName>
</protein>
<dbReference type="Pfam" id="PF17670">
    <property type="entry name" value="DUF5530"/>
    <property type="match status" value="1"/>
</dbReference>
<organism evidence="1 2">
    <name type="scientific">Pavo cristatus</name>
    <name type="common">Indian peafowl</name>
    <name type="synonym">Blue peafowl</name>
    <dbReference type="NCBI Taxonomy" id="9049"/>
    <lineage>
        <taxon>Eukaryota</taxon>
        <taxon>Metazoa</taxon>
        <taxon>Chordata</taxon>
        <taxon>Craniata</taxon>
        <taxon>Vertebrata</taxon>
        <taxon>Euteleostomi</taxon>
        <taxon>Archelosauria</taxon>
        <taxon>Archosauria</taxon>
        <taxon>Dinosauria</taxon>
        <taxon>Saurischia</taxon>
        <taxon>Theropoda</taxon>
        <taxon>Coelurosauria</taxon>
        <taxon>Aves</taxon>
        <taxon>Neognathae</taxon>
        <taxon>Galloanserae</taxon>
        <taxon>Galliformes</taxon>
        <taxon>Phasianidae</taxon>
        <taxon>Phasianinae</taxon>
        <taxon>Pavo</taxon>
    </lineage>
</organism>